<sequence length="43" mass="4650">MKKGSKGGAKGNTSPIDQMAEHKLMLVDLLMDEDSNMVIVSET</sequence>
<dbReference type="AlphaFoldDB" id="A0A164IN42"/>
<reference evidence="1 2" key="1">
    <citation type="submission" date="2016-03" db="EMBL/GenBank/DDBJ databases">
        <title>EvidentialGene: Evidence-directed Construction of Genes on Genomes.</title>
        <authorList>
            <person name="Gilbert D.G."/>
            <person name="Choi J.-H."/>
            <person name="Mockaitis K."/>
            <person name="Colbourne J."/>
            <person name="Pfrender M."/>
        </authorList>
    </citation>
    <scope>NUCLEOTIDE SEQUENCE [LARGE SCALE GENOMIC DNA]</scope>
    <source>
        <strain evidence="1 2">Xinb3</strain>
        <tissue evidence="1">Complete organism</tissue>
    </source>
</reference>
<protein>
    <submittedName>
        <fullName evidence="1">Uncharacterized protein</fullName>
    </submittedName>
</protein>
<accession>A0A164IN42</accession>
<comment type="caution">
    <text evidence="1">The sequence shown here is derived from an EMBL/GenBank/DDBJ whole genome shotgun (WGS) entry which is preliminary data.</text>
</comment>
<evidence type="ECO:0000313" key="1">
    <source>
        <dbReference type="EMBL" id="KZS01432.1"/>
    </source>
</evidence>
<dbReference type="EMBL" id="LRGB01006881">
    <property type="protein sequence ID" value="KZS01432.1"/>
    <property type="molecule type" value="Genomic_DNA"/>
</dbReference>
<name>A0A164IN42_9CRUS</name>
<keyword evidence="2" id="KW-1185">Reference proteome</keyword>
<gene>
    <name evidence="1" type="ORF">APZ42_001914</name>
</gene>
<evidence type="ECO:0000313" key="2">
    <source>
        <dbReference type="Proteomes" id="UP000076858"/>
    </source>
</evidence>
<proteinExistence type="predicted"/>
<organism evidence="1 2">
    <name type="scientific">Daphnia magna</name>
    <dbReference type="NCBI Taxonomy" id="35525"/>
    <lineage>
        <taxon>Eukaryota</taxon>
        <taxon>Metazoa</taxon>
        <taxon>Ecdysozoa</taxon>
        <taxon>Arthropoda</taxon>
        <taxon>Crustacea</taxon>
        <taxon>Branchiopoda</taxon>
        <taxon>Diplostraca</taxon>
        <taxon>Cladocera</taxon>
        <taxon>Anomopoda</taxon>
        <taxon>Daphniidae</taxon>
        <taxon>Daphnia</taxon>
    </lineage>
</organism>
<dbReference type="Proteomes" id="UP000076858">
    <property type="component" value="Unassembled WGS sequence"/>
</dbReference>